<dbReference type="GO" id="GO:0003677">
    <property type="term" value="F:DNA binding"/>
    <property type="evidence" value="ECO:0007669"/>
    <property type="project" value="UniProtKB-KW"/>
</dbReference>
<evidence type="ECO:0000256" key="2">
    <source>
        <dbReference type="ARBA" id="ARBA00004123"/>
    </source>
</evidence>
<dbReference type="CDD" id="cd11458">
    <property type="entry name" value="bHLHzip_c-Myc"/>
    <property type="match status" value="1"/>
</dbReference>
<evidence type="ECO:0000256" key="8">
    <source>
        <dbReference type="ARBA" id="ARBA00023242"/>
    </source>
</evidence>
<comment type="caution">
    <text evidence="12">The sequence shown here is derived from an EMBL/GenBank/DDBJ whole genome shotgun (WGS) entry which is preliminary data.</text>
</comment>
<dbReference type="InterPro" id="IPR012682">
    <property type="entry name" value="Tscrpt_reg_Myc_N"/>
</dbReference>
<feature type="compositionally biased region" description="Pro residues" evidence="10">
    <location>
        <begin position="209"/>
        <end position="218"/>
    </location>
</feature>
<dbReference type="PROSITE" id="PS50888">
    <property type="entry name" value="BHLH"/>
    <property type="match status" value="1"/>
</dbReference>
<evidence type="ECO:0000256" key="5">
    <source>
        <dbReference type="ARBA" id="ARBA00023159"/>
    </source>
</evidence>
<dbReference type="Proteomes" id="UP000606274">
    <property type="component" value="Unassembled WGS sequence"/>
</dbReference>
<keyword evidence="5" id="KW-0010">Activator</keyword>
<dbReference type="GO" id="GO:0003700">
    <property type="term" value="F:DNA-binding transcription factor activity"/>
    <property type="evidence" value="ECO:0007669"/>
    <property type="project" value="InterPro"/>
</dbReference>
<protein>
    <recommendedName>
        <fullName evidence="11">BHLH domain-containing protein</fullName>
    </recommendedName>
</protein>
<reference evidence="12" key="1">
    <citation type="submission" date="2020-08" db="EMBL/GenBank/DDBJ databases">
        <title>Chromosome-level assembly of Southern catfish (Silurus meridionalis) provides insights into visual adaptation to the nocturnal and benthic lifestyles.</title>
        <authorList>
            <person name="Zhang Y."/>
            <person name="Wang D."/>
            <person name="Peng Z."/>
        </authorList>
    </citation>
    <scope>NUCLEOTIDE SEQUENCE</scope>
    <source>
        <strain evidence="12">SWU-2019-XX</strain>
        <tissue evidence="12">Muscle</tissue>
    </source>
</reference>
<dbReference type="InterPro" id="IPR011598">
    <property type="entry name" value="bHLH_dom"/>
</dbReference>
<keyword evidence="4" id="KW-0238">DNA-binding</keyword>
<evidence type="ECO:0000256" key="3">
    <source>
        <dbReference type="ARBA" id="ARBA00023015"/>
    </source>
</evidence>
<keyword evidence="3" id="KW-0805">Transcription regulation</keyword>
<evidence type="ECO:0000256" key="10">
    <source>
        <dbReference type="SAM" id="MobiDB-lite"/>
    </source>
</evidence>
<feature type="compositionally biased region" description="Basic and acidic residues" evidence="10">
    <location>
        <begin position="257"/>
        <end position="271"/>
    </location>
</feature>
<sequence>MRSAMARGDQKAFRVPVCCALTVTGVHAIMPMSSGLACKNYDYEYDSLQPYFYIDNDEDFYSQLRQQAQAPSEDIWKKFELLPTPPLSPSRRPSTAEQLEMVSELLGDDAVNQSFICDSDPSVLLKSIIIQDCMWSGFSAVAKLEKVVSERLATLHARRRSLSACAGAEGADGGGVYLQDLSASECIDPSMVFPYALSESPKCAKLTAPPDPEPPLDTPPNSSSSSSSSSSDSGTTKCPDFTNTDDEEDDEEIDVVTVEKRQRRSEVETSEARQPSPLVLKRCHVSTQQHNYAAQPSTRHEHPASKRPRLEASSLGHGSSRHSKPRKCTSPRTSDSEDNDKRRTHNVLERQRRNELKLSFFALRDEIPEVANNEKAAKVMILKKAAECIHSMQGDERRLLSIKEQLRRRSELLKHRLQQLRRRQHETARANNVISKSKCKPASMKTHYRIFKKRHGHNICKQLEVSEHEKHREDVT</sequence>
<keyword evidence="6" id="KW-0804">Transcription</keyword>
<dbReference type="Pfam" id="PF02344">
    <property type="entry name" value="Myc-LZ"/>
    <property type="match status" value="1"/>
</dbReference>
<comment type="subcellular location">
    <subcellularLocation>
        <location evidence="2">Nucleus</location>
    </subcellularLocation>
</comment>
<evidence type="ECO:0000256" key="1">
    <source>
        <dbReference type="ARBA" id="ARBA00003607"/>
    </source>
</evidence>
<evidence type="ECO:0000313" key="13">
    <source>
        <dbReference type="Proteomes" id="UP000606274"/>
    </source>
</evidence>
<keyword evidence="13" id="KW-1185">Reference proteome</keyword>
<evidence type="ECO:0000256" key="4">
    <source>
        <dbReference type="ARBA" id="ARBA00023125"/>
    </source>
</evidence>
<dbReference type="PANTHER" id="PTHR45851">
    <property type="entry name" value="MYC PROTO-ONCOGENE"/>
    <property type="match status" value="1"/>
</dbReference>
<dbReference type="Pfam" id="PF00010">
    <property type="entry name" value="HLH"/>
    <property type="match status" value="1"/>
</dbReference>
<dbReference type="AlphaFoldDB" id="A0A8T0AH52"/>
<comment type="function">
    <text evidence="1">Transcription factor that binds DNA in a non-specific manner, yet also specifically recognizes the core sequence 5'-CAC[GA]TG-3'. Activates the transcription of growth-related genes.</text>
</comment>
<dbReference type="InterPro" id="IPR002418">
    <property type="entry name" value="Tscrpt_reg_Myc"/>
</dbReference>
<dbReference type="EMBL" id="JABFDY010000021">
    <property type="protein sequence ID" value="KAF7691809.1"/>
    <property type="molecule type" value="Genomic_DNA"/>
</dbReference>
<accession>A0A8T0AH52</accession>
<dbReference type="Gene3D" id="4.10.280.10">
    <property type="entry name" value="Helix-loop-helix DNA-binding domain"/>
    <property type="match status" value="1"/>
</dbReference>
<dbReference type="FunFam" id="4.10.280.10:FF:000019">
    <property type="entry name" value="Myc proto-oncogene protein"/>
    <property type="match status" value="1"/>
</dbReference>
<name>A0A8T0AH52_SILME</name>
<dbReference type="GO" id="GO:0046983">
    <property type="term" value="F:protein dimerization activity"/>
    <property type="evidence" value="ECO:0007669"/>
    <property type="project" value="InterPro"/>
</dbReference>
<feature type="compositionally biased region" description="Acidic residues" evidence="10">
    <location>
        <begin position="243"/>
        <end position="254"/>
    </location>
</feature>
<keyword evidence="8" id="KW-0539">Nucleus</keyword>
<dbReference type="InterPro" id="IPR036638">
    <property type="entry name" value="HLH_DNA-bd_sf"/>
</dbReference>
<evidence type="ECO:0000259" key="11">
    <source>
        <dbReference type="PROSITE" id="PS50888"/>
    </source>
</evidence>
<feature type="compositionally biased region" description="Basic residues" evidence="10">
    <location>
        <begin position="319"/>
        <end position="329"/>
    </location>
</feature>
<gene>
    <name evidence="12" type="ORF">HF521_010776</name>
</gene>
<dbReference type="PRINTS" id="PR00044">
    <property type="entry name" value="LEUZIPPRMYC"/>
</dbReference>
<dbReference type="Pfam" id="PF01056">
    <property type="entry name" value="Myc_N"/>
    <property type="match status" value="1"/>
</dbReference>
<dbReference type="GO" id="GO:0005634">
    <property type="term" value="C:nucleus"/>
    <property type="evidence" value="ECO:0007669"/>
    <property type="project" value="UniProtKB-SubCell"/>
</dbReference>
<dbReference type="PIRSF" id="PIRSF001705">
    <property type="entry name" value="Myc_protein"/>
    <property type="match status" value="1"/>
</dbReference>
<feature type="compositionally biased region" description="Basic and acidic residues" evidence="10">
    <location>
        <begin position="298"/>
        <end position="310"/>
    </location>
</feature>
<dbReference type="SUPFAM" id="SSF47459">
    <property type="entry name" value="HLH, helix-loop-helix DNA-binding domain"/>
    <property type="match status" value="1"/>
</dbReference>
<feature type="domain" description="BHLH" evidence="11">
    <location>
        <begin position="340"/>
        <end position="392"/>
    </location>
</feature>
<evidence type="ECO:0000256" key="9">
    <source>
        <dbReference type="ARBA" id="ARBA00025872"/>
    </source>
</evidence>
<dbReference type="InterPro" id="IPR003327">
    <property type="entry name" value="Myc-LZ"/>
</dbReference>
<dbReference type="SMART" id="SM00353">
    <property type="entry name" value="HLH"/>
    <property type="match status" value="1"/>
</dbReference>
<keyword evidence="7" id="KW-0325">Glycoprotein</keyword>
<feature type="compositionally biased region" description="Polar residues" evidence="10">
    <location>
        <begin position="285"/>
        <end position="297"/>
    </location>
</feature>
<proteinExistence type="predicted"/>
<evidence type="ECO:0000256" key="7">
    <source>
        <dbReference type="ARBA" id="ARBA00023180"/>
    </source>
</evidence>
<feature type="compositionally biased region" description="Low complexity" evidence="10">
    <location>
        <begin position="219"/>
        <end position="233"/>
    </location>
</feature>
<evidence type="ECO:0000256" key="6">
    <source>
        <dbReference type="ARBA" id="ARBA00023163"/>
    </source>
</evidence>
<feature type="region of interest" description="Disordered" evidence="10">
    <location>
        <begin position="204"/>
        <end position="350"/>
    </location>
</feature>
<evidence type="ECO:0000313" key="12">
    <source>
        <dbReference type="EMBL" id="KAF7691809.1"/>
    </source>
</evidence>
<dbReference type="GO" id="GO:0002244">
    <property type="term" value="P:hematopoietic progenitor cell differentiation"/>
    <property type="evidence" value="ECO:0007669"/>
    <property type="project" value="UniProtKB-ARBA"/>
</dbReference>
<organism evidence="12 13">
    <name type="scientific">Silurus meridionalis</name>
    <name type="common">Southern catfish</name>
    <name type="synonym">Silurus soldatovi meridionalis</name>
    <dbReference type="NCBI Taxonomy" id="175797"/>
    <lineage>
        <taxon>Eukaryota</taxon>
        <taxon>Metazoa</taxon>
        <taxon>Chordata</taxon>
        <taxon>Craniata</taxon>
        <taxon>Vertebrata</taxon>
        <taxon>Euteleostomi</taxon>
        <taxon>Actinopterygii</taxon>
        <taxon>Neopterygii</taxon>
        <taxon>Teleostei</taxon>
        <taxon>Ostariophysi</taxon>
        <taxon>Siluriformes</taxon>
        <taxon>Siluridae</taxon>
        <taxon>Silurus</taxon>
    </lineage>
</organism>
<dbReference type="InterPro" id="IPR050433">
    <property type="entry name" value="Myc_transcription_factors"/>
</dbReference>
<comment type="subunit">
    <text evidence="9">Efficient DNA binding requires dimerization with another bHLH protein. Binds DNA as a heterodimer with MAX.</text>
</comment>